<comment type="caution">
    <text evidence="2">The sequence shown here is derived from an EMBL/GenBank/DDBJ whole genome shotgun (WGS) entry which is preliminary data.</text>
</comment>
<keyword evidence="1" id="KW-0472">Membrane</keyword>
<gene>
    <name evidence="2" type="ORF">SCF082_LOCUS16832</name>
</gene>
<evidence type="ECO:0000313" key="2">
    <source>
        <dbReference type="EMBL" id="CAK9024906.1"/>
    </source>
</evidence>
<dbReference type="Gene3D" id="1.20.1250.20">
    <property type="entry name" value="MFS general substrate transporter like domains"/>
    <property type="match status" value="1"/>
</dbReference>
<feature type="transmembrane region" description="Helical" evidence="1">
    <location>
        <begin position="109"/>
        <end position="137"/>
    </location>
</feature>
<feature type="transmembrane region" description="Helical" evidence="1">
    <location>
        <begin position="149"/>
        <end position="168"/>
    </location>
</feature>
<feature type="transmembrane region" description="Helical" evidence="1">
    <location>
        <begin position="355"/>
        <end position="376"/>
    </location>
</feature>
<feature type="transmembrane region" description="Helical" evidence="1">
    <location>
        <begin position="383"/>
        <end position="401"/>
    </location>
</feature>
<dbReference type="InterPro" id="IPR036259">
    <property type="entry name" value="MFS_trans_sf"/>
</dbReference>
<keyword evidence="1" id="KW-0812">Transmembrane</keyword>
<feature type="transmembrane region" description="Helical" evidence="1">
    <location>
        <begin position="221"/>
        <end position="242"/>
    </location>
</feature>
<feature type="transmembrane region" description="Helical" evidence="1">
    <location>
        <begin position="80"/>
        <end position="103"/>
    </location>
</feature>
<feature type="transmembrane region" description="Helical" evidence="1">
    <location>
        <begin position="43"/>
        <end position="68"/>
    </location>
</feature>
<dbReference type="InterPro" id="IPR011701">
    <property type="entry name" value="MFS"/>
</dbReference>
<evidence type="ECO:0008006" key="4">
    <source>
        <dbReference type="Google" id="ProtNLM"/>
    </source>
</evidence>
<feature type="transmembrane region" description="Helical" evidence="1">
    <location>
        <begin position="257"/>
        <end position="276"/>
    </location>
</feature>
<dbReference type="EMBL" id="CAXAMM010011068">
    <property type="protein sequence ID" value="CAK9024906.1"/>
    <property type="molecule type" value="Genomic_DNA"/>
</dbReference>
<feature type="transmembrane region" description="Helical" evidence="1">
    <location>
        <begin position="180"/>
        <end position="209"/>
    </location>
</feature>
<proteinExistence type="predicted"/>
<dbReference type="Pfam" id="PF07690">
    <property type="entry name" value="MFS_1"/>
    <property type="match status" value="1"/>
</dbReference>
<name>A0ABP0KE35_9DINO</name>
<evidence type="ECO:0000256" key="1">
    <source>
        <dbReference type="SAM" id="Phobius"/>
    </source>
</evidence>
<accession>A0ABP0KE35</accession>
<keyword evidence="3" id="KW-1185">Reference proteome</keyword>
<sequence>MRHDVPMDDSLLLIQKLAHKKSITSSFLEAETFDGGVSALPRAAGVLFALMPLSVALLVVAMLVELFVTSKRFHVGQVGLRSLWFLLAVLATVDMSILIPISFDISQQLGYGALASGVMVAASQAFQPFLALLSRWLVIGQSYQYQRRFMLICLGAEAILTWLMAPVLEACNHWSDQTVLYLLVFFRAMTGGVIMLYGVPLACCVYDSAPLEDRQSLSIRYYLFLSIGVCLGPVVSSVMLSLHQGGAHQACFTGRQSISILGFVWSAVALLSTWLLPKEIEETHEKDKTHHDEATGENSALSLAQAVQRIPVQTRRALVISAVLFSAERSFSIGAIEVATALLLEVEYSWSPEQIGYALGVIFFITAVVGGVIALLRRKVSDYTLMLSMATVSITGAMLFIDFGGQEKGHSSPWLLMVADVTVYSCMFQLTAFMEGIATEAAVPGTACSLENYIVARNLAIQIPRALGPPVARGLIDLCGRNTYAVLQLCLSSVAISGVWYAANTARSDAVVGKQL</sequence>
<organism evidence="2 3">
    <name type="scientific">Durusdinium trenchii</name>
    <dbReference type="NCBI Taxonomy" id="1381693"/>
    <lineage>
        <taxon>Eukaryota</taxon>
        <taxon>Sar</taxon>
        <taxon>Alveolata</taxon>
        <taxon>Dinophyceae</taxon>
        <taxon>Suessiales</taxon>
        <taxon>Symbiodiniaceae</taxon>
        <taxon>Durusdinium</taxon>
    </lineage>
</organism>
<protein>
    <recommendedName>
        <fullName evidence="4">Solute carrier family 40 protein</fullName>
    </recommendedName>
</protein>
<reference evidence="2 3" key="1">
    <citation type="submission" date="2024-02" db="EMBL/GenBank/DDBJ databases">
        <authorList>
            <person name="Chen Y."/>
            <person name="Shah S."/>
            <person name="Dougan E. K."/>
            <person name="Thang M."/>
            <person name="Chan C."/>
        </authorList>
    </citation>
    <scope>NUCLEOTIDE SEQUENCE [LARGE SCALE GENOMIC DNA]</scope>
</reference>
<evidence type="ECO:0000313" key="3">
    <source>
        <dbReference type="Proteomes" id="UP001642464"/>
    </source>
</evidence>
<feature type="transmembrane region" description="Helical" evidence="1">
    <location>
        <begin position="318"/>
        <end position="343"/>
    </location>
</feature>
<keyword evidence="1" id="KW-1133">Transmembrane helix</keyword>
<dbReference type="SUPFAM" id="SSF103473">
    <property type="entry name" value="MFS general substrate transporter"/>
    <property type="match status" value="1"/>
</dbReference>
<dbReference type="Proteomes" id="UP001642464">
    <property type="component" value="Unassembled WGS sequence"/>
</dbReference>